<feature type="transmembrane region" description="Helical" evidence="1">
    <location>
        <begin position="31"/>
        <end position="50"/>
    </location>
</feature>
<comment type="caution">
    <text evidence="2">The sequence shown here is derived from an EMBL/GenBank/DDBJ whole genome shotgun (WGS) entry which is preliminary data.</text>
</comment>
<keyword evidence="3" id="KW-1185">Reference proteome</keyword>
<feature type="transmembrane region" description="Helical" evidence="1">
    <location>
        <begin position="106"/>
        <end position="124"/>
    </location>
</feature>
<keyword evidence="1" id="KW-0812">Transmembrane</keyword>
<proteinExistence type="predicted"/>
<gene>
    <name evidence="2" type="ORF">AAF712_002357</name>
</gene>
<evidence type="ECO:0000313" key="2">
    <source>
        <dbReference type="EMBL" id="KAL0070524.1"/>
    </source>
</evidence>
<reference evidence="2 3" key="1">
    <citation type="submission" date="2024-05" db="EMBL/GenBank/DDBJ databases">
        <title>A draft genome resource for the thread blight pathogen Marasmius tenuissimus strain MS-2.</title>
        <authorList>
            <person name="Yulfo-Soto G.E."/>
            <person name="Baruah I.K."/>
            <person name="Amoako-Attah I."/>
            <person name="Bukari Y."/>
            <person name="Meinhardt L.W."/>
            <person name="Bailey B.A."/>
            <person name="Cohen S.P."/>
        </authorList>
    </citation>
    <scope>NUCLEOTIDE SEQUENCE [LARGE SCALE GENOMIC DNA]</scope>
    <source>
        <strain evidence="2 3">MS-2</strain>
    </source>
</reference>
<feature type="transmembrane region" description="Helical" evidence="1">
    <location>
        <begin position="81"/>
        <end position="100"/>
    </location>
</feature>
<organism evidence="2 3">
    <name type="scientific">Marasmius tenuissimus</name>
    <dbReference type="NCBI Taxonomy" id="585030"/>
    <lineage>
        <taxon>Eukaryota</taxon>
        <taxon>Fungi</taxon>
        <taxon>Dikarya</taxon>
        <taxon>Basidiomycota</taxon>
        <taxon>Agaricomycotina</taxon>
        <taxon>Agaricomycetes</taxon>
        <taxon>Agaricomycetidae</taxon>
        <taxon>Agaricales</taxon>
        <taxon>Marasmiineae</taxon>
        <taxon>Marasmiaceae</taxon>
        <taxon>Marasmius</taxon>
    </lineage>
</organism>
<accession>A0ABR3AC06</accession>
<dbReference type="EMBL" id="JBBXMP010000006">
    <property type="protein sequence ID" value="KAL0070524.1"/>
    <property type="molecule type" value="Genomic_DNA"/>
</dbReference>
<protein>
    <submittedName>
        <fullName evidence="2">Uncharacterized protein</fullName>
    </submittedName>
</protein>
<keyword evidence="1" id="KW-1133">Transmembrane helix</keyword>
<name>A0ABR3AC06_9AGAR</name>
<evidence type="ECO:0000256" key="1">
    <source>
        <dbReference type="SAM" id="Phobius"/>
    </source>
</evidence>
<evidence type="ECO:0000313" key="3">
    <source>
        <dbReference type="Proteomes" id="UP001437256"/>
    </source>
</evidence>
<keyword evidence="1" id="KW-0472">Membrane</keyword>
<sequence length="138" mass="15419">MPLFLSSLDFVSPDSLDLFVEIHPSLRVQRLTVAYIMATLFVVAISALLAKHFEPPAAGIYTVYQVMNVLCLQIDRIPDEVLHYLWTFTMPISITATAVLPSLRSMILVATLSAVHHVAYPLLLRFVKNRRVLPPGSC</sequence>
<dbReference type="Proteomes" id="UP001437256">
    <property type="component" value="Unassembled WGS sequence"/>
</dbReference>